<name>A0ABX9KIL8_9FUSO</name>
<proteinExistence type="predicted"/>
<feature type="compositionally biased region" description="Basic and acidic residues" evidence="1">
    <location>
        <begin position="18"/>
        <end position="27"/>
    </location>
</feature>
<organism evidence="2 3">
    <name type="scientific">Psychrilyobacter piezotolerans</name>
    <dbReference type="NCBI Taxonomy" id="2293438"/>
    <lineage>
        <taxon>Bacteria</taxon>
        <taxon>Fusobacteriati</taxon>
        <taxon>Fusobacteriota</taxon>
        <taxon>Fusobacteriia</taxon>
        <taxon>Fusobacteriales</taxon>
        <taxon>Fusobacteriaceae</taxon>
        <taxon>Psychrilyobacter</taxon>
    </lineage>
</organism>
<sequence>MASTNKTSRGLSQFMGNDRLKRDDYNNDMKKIDNELNGLDQNKEPKISKKTAFNLDKATDYTSFSEEELASMDVINALMLFLKQYSDANTAGILDAAPATLDTLNELARALGDDPNFATTITNLIATKLNANAQAVDSAKLGGQSRTSGLVGNTVVGRDALGNTTVNAIYTNYVVLNGYTITVV</sequence>
<keyword evidence="3" id="KW-1185">Reference proteome</keyword>
<accession>A0ABX9KIL8</accession>
<feature type="compositionally biased region" description="Polar residues" evidence="1">
    <location>
        <begin position="1"/>
        <end position="15"/>
    </location>
</feature>
<gene>
    <name evidence="2" type="ORF">DYH56_04970</name>
</gene>
<evidence type="ECO:0000313" key="2">
    <source>
        <dbReference type="EMBL" id="REI42074.1"/>
    </source>
</evidence>
<evidence type="ECO:0000256" key="1">
    <source>
        <dbReference type="SAM" id="MobiDB-lite"/>
    </source>
</evidence>
<dbReference type="RefSeq" id="WP_114641758.1">
    <property type="nucleotide sequence ID" value="NZ_JAACIO010000007.1"/>
</dbReference>
<dbReference type="Proteomes" id="UP000263486">
    <property type="component" value="Unassembled WGS sequence"/>
</dbReference>
<evidence type="ECO:0008006" key="4">
    <source>
        <dbReference type="Google" id="ProtNLM"/>
    </source>
</evidence>
<protein>
    <recommendedName>
        <fullName evidence="4">Phage tail protein</fullName>
    </recommendedName>
</protein>
<evidence type="ECO:0000313" key="3">
    <source>
        <dbReference type="Proteomes" id="UP000263486"/>
    </source>
</evidence>
<feature type="region of interest" description="Disordered" evidence="1">
    <location>
        <begin position="1"/>
        <end position="27"/>
    </location>
</feature>
<comment type="caution">
    <text evidence="2">The sequence shown here is derived from an EMBL/GenBank/DDBJ whole genome shotgun (WGS) entry which is preliminary data.</text>
</comment>
<dbReference type="EMBL" id="QUAJ01000006">
    <property type="protein sequence ID" value="REI42074.1"/>
    <property type="molecule type" value="Genomic_DNA"/>
</dbReference>
<reference evidence="2 3" key="1">
    <citation type="submission" date="2018-08" db="EMBL/GenBank/DDBJ databases">
        <title>Draft genome sequence of Psychrilyobacter sp. strain SD5 isolated from Black Sea water.</title>
        <authorList>
            <person name="Yadav S."/>
            <person name="Villanueva L."/>
            <person name="Damste J.S.S."/>
        </authorList>
    </citation>
    <scope>NUCLEOTIDE SEQUENCE [LARGE SCALE GENOMIC DNA]</scope>
    <source>
        <strain evidence="2 3">SD5</strain>
    </source>
</reference>